<sequence>MKSFTAILFAALAVLALASAAPLPQEDTESKVDLRNQSCKEPFQTEFVECMMNGVDATECRAPYDVGNAKCDSDHPTSSS</sequence>
<protein>
    <submittedName>
        <fullName evidence="2">Uncharacterized protein</fullName>
    </submittedName>
</protein>
<comment type="caution">
    <text evidence="2">The sequence shown here is derived from an EMBL/GenBank/DDBJ whole genome shotgun (WGS) entry which is preliminary data.</text>
</comment>
<feature type="chain" id="PRO_5040193613" evidence="1">
    <location>
        <begin position="21"/>
        <end position="80"/>
    </location>
</feature>
<keyword evidence="3" id="KW-1185">Reference proteome</keyword>
<gene>
    <name evidence="2" type="ORF">EC957_008713</name>
</gene>
<dbReference type="AlphaFoldDB" id="A0A9P6FCX6"/>
<evidence type="ECO:0000313" key="2">
    <source>
        <dbReference type="EMBL" id="KAF9547203.1"/>
    </source>
</evidence>
<name>A0A9P6FCX6_9FUNG</name>
<keyword evidence="1" id="KW-0732">Signal</keyword>
<proteinExistence type="predicted"/>
<evidence type="ECO:0000313" key="3">
    <source>
        <dbReference type="Proteomes" id="UP000723463"/>
    </source>
</evidence>
<organism evidence="2 3">
    <name type="scientific">Mortierella hygrophila</name>
    <dbReference type="NCBI Taxonomy" id="979708"/>
    <lineage>
        <taxon>Eukaryota</taxon>
        <taxon>Fungi</taxon>
        <taxon>Fungi incertae sedis</taxon>
        <taxon>Mucoromycota</taxon>
        <taxon>Mortierellomycotina</taxon>
        <taxon>Mortierellomycetes</taxon>
        <taxon>Mortierellales</taxon>
        <taxon>Mortierellaceae</taxon>
        <taxon>Mortierella</taxon>
    </lineage>
</organism>
<evidence type="ECO:0000256" key="1">
    <source>
        <dbReference type="SAM" id="SignalP"/>
    </source>
</evidence>
<accession>A0A9P6FCX6</accession>
<reference evidence="2" key="1">
    <citation type="journal article" date="2020" name="Fungal Divers.">
        <title>Resolving the Mortierellaceae phylogeny through synthesis of multi-gene phylogenetics and phylogenomics.</title>
        <authorList>
            <person name="Vandepol N."/>
            <person name="Liber J."/>
            <person name="Desiro A."/>
            <person name="Na H."/>
            <person name="Kennedy M."/>
            <person name="Barry K."/>
            <person name="Grigoriev I.V."/>
            <person name="Miller A.N."/>
            <person name="O'Donnell K."/>
            <person name="Stajich J.E."/>
            <person name="Bonito G."/>
        </authorList>
    </citation>
    <scope>NUCLEOTIDE SEQUENCE</scope>
    <source>
        <strain evidence="2">NRRL 2591</strain>
    </source>
</reference>
<dbReference type="EMBL" id="JAAAXW010000045">
    <property type="protein sequence ID" value="KAF9547203.1"/>
    <property type="molecule type" value="Genomic_DNA"/>
</dbReference>
<feature type="signal peptide" evidence="1">
    <location>
        <begin position="1"/>
        <end position="20"/>
    </location>
</feature>
<dbReference type="Proteomes" id="UP000723463">
    <property type="component" value="Unassembled WGS sequence"/>
</dbReference>